<keyword evidence="3" id="KW-0614">Plasmid</keyword>
<feature type="compositionally biased region" description="Basic and acidic residues" evidence="2">
    <location>
        <begin position="131"/>
        <end position="140"/>
    </location>
</feature>
<feature type="compositionally biased region" description="Polar residues" evidence="2">
    <location>
        <begin position="429"/>
        <end position="449"/>
    </location>
</feature>
<proteinExistence type="predicted"/>
<reference evidence="3 5" key="1">
    <citation type="submission" date="2017-02" db="EMBL/GenBank/DDBJ databases">
        <title>zhang.</title>
        <authorList>
            <person name="Zhang H."/>
        </authorList>
    </citation>
    <scope>NUCLEOTIDE SEQUENCE [LARGE SCALE GENOMIC DNA]</scope>
    <source>
        <strain evidence="3 5">RZS01</strain>
        <plasmid evidence="5">pkna01</plasmid>
        <plasmid evidence="3">pKNA01</plasmid>
    </source>
</reference>
<evidence type="ECO:0000313" key="3">
    <source>
        <dbReference type="EMBL" id="AQU89235.1"/>
    </source>
</evidence>
<feature type="compositionally biased region" description="Low complexity" evidence="2">
    <location>
        <begin position="345"/>
        <end position="356"/>
    </location>
</feature>
<feature type="compositionally biased region" description="Basic and acidic residues" evidence="2">
    <location>
        <begin position="164"/>
        <end position="189"/>
    </location>
</feature>
<reference evidence="4 6" key="2">
    <citation type="submission" date="2017-06" db="EMBL/GenBank/DDBJ databases">
        <title>A draft genome sequence of Komagataeibacter nataicola LMG 1536.</title>
        <authorList>
            <person name="Skraban J."/>
            <person name="Cleenwerck I."/>
            <person name="Vandamme P."/>
            <person name="Trcek J."/>
        </authorList>
    </citation>
    <scope>NUCLEOTIDE SEQUENCE [LARGE SCALE GENOMIC DNA]</scope>
    <source>
        <strain evidence="4 6">LMG 1536</strain>
    </source>
</reference>
<feature type="compositionally biased region" description="Basic and acidic residues" evidence="2">
    <location>
        <begin position="470"/>
        <end position="479"/>
    </location>
</feature>
<dbReference type="EMBL" id="NIRT01000013">
    <property type="protein sequence ID" value="PYD66307.1"/>
    <property type="molecule type" value="Genomic_DNA"/>
</dbReference>
<evidence type="ECO:0000256" key="1">
    <source>
        <dbReference type="SAM" id="Coils"/>
    </source>
</evidence>
<sequence length="479" mass="56233">MEDRKQQNRRKIMDDEQKRQDAIKQEQMARDEQMAKEQMSRDDMMKDEAIKKENMSKEQMLRDDMMKEATERSRQLSEEQRQKDEQRTKDIHAQEEYWNKSKDDFDNEKTPWDAEKYLMAKAGAEVPVEASKPESLEGKYSKTPGAGAGPADWEKARMQALARDNNHQNERADLDTKESEFKEKGDDYGAKMTGMARERETASYKADVWNDIANKEYLMRGETKEYKEYKQERDQARQDAHTLNDAMVREQKLQSVPFEQKVEIPPQAQAEALARLQETHKAYARSSDMQEKNPQLYATIMEDKQQSPDAMWQSVAENEKALHGETATYKLAMDNMQFARERENTQQQDDTQKQQQPEPKMTPEIKEPEQKPNSALKPETLDALKKMSQANEQDEQKKSPQEDQVRDKKQDEKQTTDKEQSTETETAEQKPNSALNINLLNQLSDNSSRYQEDNEKMQEEQEQMEQQTYHNDDEYRTMS</sequence>
<feature type="compositionally biased region" description="Basic and acidic residues" evidence="2">
    <location>
        <begin position="361"/>
        <end position="370"/>
    </location>
</feature>
<dbReference type="AlphaFoldDB" id="A0A9N7H3E1"/>
<dbReference type="Proteomes" id="UP000189683">
    <property type="component" value="Plasmid pKNA01"/>
</dbReference>
<feature type="compositionally biased region" description="Basic and acidic residues" evidence="2">
    <location>
        <begin position="450"/>
        <end position="459"/>
    </location>
</feature>
<keyword evidence="6" id="KW-1185">Reference proteome</keyword>
<feature type="coiled-coil region" evidence="1">
    <location>
        <begin position="219"/>
        <end position="246"/>
    </location>
</feature>
<geneLocation type="plasmid" evidence="3">
    <name>pKNA01</name>
</geneLocation>
<dbReference type="EMBL" id="CP019876">
    <property type="protein sequence ID" value="AQU89235.1"/>
    <property type="molecule type" value="Genomic_DNA"/>
</dbReference>
<evidence type="ECO:0000313" key="6">
    <source>
        <dbReference type="Proteomes" id="UP000247512"/>
    </source>
</evidence>
<name>A0A9N7H3E1_9PROT</name>
<evidence type="ECO:0000256" key="2">
    <source>
        <dbReference type="SAM" id="MobiDB-lite"/>
    </source>
</evidence>
<organism evidence="3 5">
    <name type="scientific">Komagataeibacter nataicola</name>
    <dbReference type="NCBI Taxonomy" id="265960"/>
    <lineage>
        <taxon>Bacteria</taxon>
        <taxon>Pseudomonadati</taxon>
        <taxon>Pseudomonadota</taxon>
        <taxon>Alphaproteobacteria</taxon>
        <taxon>Acetobacterales</taxon>
        <taxon>Acetobacteraceae</taxon>
        <taxon>Komagataeibacter</taxon>
    </lineage>
</organism>
<dbReference type="KEGG" id="kna:B0W47_16780"/>
<feature type="compositionally biased region" description="Basic and acidic residues" evidence="2">
    <location>
        <begin position="394"/>
        <end position="421"/>
    </location>
</feature>
<geneLocation type="plasmid" evidence="5">
    <name>pkna01</name>
</geneLocation>
<gene>
    <name evidence="3" type="ORF">B0W47_16780</name>
    <name evidence="4" type="ORF">CDI09_09165</name>
</gene>
<protein>
    <submittedName>
        <fullName evidence="3">Uncharacterized protein</fullName>
    </submittedName>
</protein>
<feature type="region of interest" description="Disordered" evidence="2">
    <location>
        <begin position="1"/>
        <end position="109"/>
    </location>
</feature>
<accession>A0A9N7H3E1</accession>
<feature type="region of interest" description="Disordered" evidence="2">
    <location>
        <begin position="126"/>
        <end position="151"/>
    </location>
</feature>
<feature type="region of interest" description="Disordered" evidence="2">
    <location>
        <begin position="279"/>
        <end position="479"/>
    </location>
</feature>
<dbReference type="Proteomes" id="UP000247512">
    <property type="component" value="Unassembled WGS sequence"/>
</dbReference>
<feature type="region of interest" description="Disordered" evidence="2">
    <location>
        <begin position="164"/>
        <end position="202"/>
    </location>
</feature>
<evidence type="ECO:0000313" key="4">
    <source>
        <dbReference type="EMBL" id="PYD66307.1"/>
    </source>
</evidence>
<keyword evidence="1" id="KW-0175">Coiled coil</keyword>
<evidence type="ECO:0000313" key="5">
    <source>
        <dbReference type="Proteomes" id="UP000189683"/>
    </source>
</evidence>